<dbReference type="AlphaFoldDB" id="A0A7V4CN44"/>
<proteinExistence type="predicted"/>
<gene>
    <name evidence="4" type="ORF">ENU12_05545</name>
</gene>
<dbReference type="PRINTS" id="PR00508">
    <property type="entry name" value="S21N4MTFRASE"/>
</dbReference>
<evidence type="ECO:0000256" key="1">
    <source>
        <dbReference type="ARBA" id="ARBA00022603"/>
    </source>
</evidence>
<dbReference type="GO" id="GO:0005737">
    <property type="term" value="C:cytoplasm"/>
    <property type="evidence" value="ECO:0007669"/>
    <property type="project" value="TreeGrafter"/>
</dbReference>
<keyword evidence="1 4" id="KW-0489">Methyltransferase</keyword>
<evidence type="ECO:0000313" key="4">
    <source>
        <dbReference type="EMBL" id="HGQ77359.1"/>
    </source>
</evidence>
<dbReference type="GO" id="GO:0032259">
    <property type="term" value="P:methylation"/>
    <property type="evidence" value="ECO:0007669"/>
    <property type="project" value="UniProtKB-KW"/>
</dbReference>
<feature type="domain" description="DNA methylase N-4/N-6" evidence="3">
    <location>
        <begin position="14"/>
        <end position="117"/>
    </location>
</feature>
<dbReference type="Gene3D" id="3.40.50.150">
    <property type="entry name" value="Vaccinia Virus protein VP39"/>
    <property type="match status" value="1"/>
</dbReference>
<sequence length="125" mass="14569">MAFWCNLVQAEEETEEIEEKPNDLDPKKWREYEKQGMQFFSVWDTPERDPYGWTLKTIHGNCPIEIPRQCIWRFSKQGETVLDPFVGSGTTLVACARLKRYGIGIEINPNIAKIAKENLSMKIFQ</sequence>
<dbReference type="InterPro" id="IPR029063">
    <property type="entry name" value="SAM-dependent_MTases_sf"/>
</dbReference>
<organism evidence="4">
    <name type="scientific">Fervidobacterium pennivorans</name>
    <dbReference type="NCBI Taxonomy" id="93466"/>
    <lineage>
        <taxon>Bacteria</taxon>
        <taxon>Thermotogati</taxon>
        <taxon>Thermotogota</taxon>
        <taxon>Thermotogae</taxon>
        <taxon>Thermotogales</taxon>
        <taxon>Fervidobacteriaceae</taxon>
        <taxon>Fervidobacterium</taxon>
    </lineage>
</organism>
<dbReference type="GO" id="GO:0008170">
    <property type="term" value="F:N-methyltransferase activity"/>
    <property type="evidence" value="ECO:0007669"/>
    <property type="project" value="InterPro"/>
</dbReference>
<evidence type="ECO:0000256" key="2">
    <source>
        <dbReference type="ARBA" id="ARBA00022679"/>
    </source>
</evidence>
<dbReference type="InterPro" id="IPR002941">
    <property type="entry name" value="DNA_methylase_N4/N6"/>
</dbReference>
<protein>
    <submittedName>
        <fullName evidence="4">Site-specific DNA-methyltransferase</fullName>
    </submittedName>
</protein>
<dbReference type="PANTHER" id="PTHR13370:SF3">
    <property type="entry name" value="TRNA (GUANINE(10)-N2)-METHYLTRANSFERASE HOMOLOG"/>
    <property type="match status" value="1"/>
</dbReference>
<dbReference type="EMBL" id="DTBH01000123">
    <property type="protein sequence ID" value="HGQ77359.1"/>
    <property type="molecule type" value="Genomic_DNA"/>
</dbReference>
<evidence type="ECO:0000259" key="3">
    <source>
        <dbReference type="Pfam" id="PF01555"/>
    </source>
</evidence>
<dbReference type="PANTHER" id="PTHR13370">
    <property type="entry name" value="RNA METHYLASE-RELATED"/>
    <property type="match status" value="1"/>
</dbReference>
<dbReference type="InterPro" id="IPR001091">
    <property type="entry name" value="RM_Methyltransferase"/>
</dbReference>
<comment type="caution">
    <text evidence="4">The sequence shown here is derived from an EMBL/GenBank/DDBJ whole genome shotgun (WGS) entry which is preliminary data.</text>
</comment>
<accession>A0A7V4CN44</accession>
<keyword evidence="2 4" id="KW-0808">Transferase</keyword>
<dbReference type="SUPFAM" id="SSF53335">
    <property type="entry name" value="S-adenosyl-L-methionine-dependent methyltransferases"/>
    <property type="match status" value="1"/>
</dbReference>
<dbReference type="Pfam" id="PF01555">
    <property type="entry name" value="N6_N4_Mtase"/>
    <property type="match status" value="1"/>
</dbReference>
<reference evidence="4" key="1">
    <citation type="journal article" date="2020" name="mSystems">
        <title>Genome- and Community-Level Interaction Insights into Carbon Utilization and Element Cycling Functions of Hydrothermarchaeota in Hydrothermal Sediment.</title>
        <authorList>
            <person name="Zhou Z."/>
            <person name="Liu Y."/>
            <person name="Xu W."/>
            <person name="Pan J."/>
            <person name="Luo Z.H."/>
            <person name="Li M."/>
        </authorList>
    </citation>
    <scope>NUCLEOTIDE SEQUENCE [LARGE SCALE GENOMIC DNA]</scope>
    <source>
        <strain evidence="4">SpSt-640</strain>
    </source>
</reference>
<dbReference type="GO" id="GO:0003677">
    <property type="term" value="F:DNA binding"/>
    <property type="evidence" value="ECO:0007669"/>
    <property type="project" value="InterPro"/>
</dbReference>
<name>A0A7V4CN44_FERPE</name>